<feature type="compositionally biased region" description="Polar residues" evidence="1">
    <location>
        <begin position="717"/>
        <end position="749"/>
    </location>
</feature>
<protein>
    <recommendedName>
        <fullName evidence="4">Leucine rich repeat domain containing protein</fullName>
    </recommendedName>
</protein>
<evidence type="ECO:0000313" key="3">
    <source>
        <dbReference type="Proteomes" id="UP001278500"/>
    </source>
</evidence>
<feature type="region of interest" description="Disordered" evidence="1">
    <location>
        <begin position="991"/>
        <end position="1014"/>
    </location>
</feature>
<name>A0AAE0JEL3_9PEZI</name>
<feature type="compositionally biased region" description="Acidic residues" evidence="1">
    <location>
        <begin position="1002"/>
        <end position="1014"/>
    </location>
</feature>
<feature type="compositionally biased region" description="Pro residues" evidence="1">
    <location>
        <begin position="801"/>
        <end position="814"/>
    </location>
</feature>
<organism evidence="2 3">
    <name type="scientific">Neurospora tetraspora</name>
    <dbReference type="NCBI Taxonomy" id="94610"/>
    <lineage>
        <taxon>Eukaryota</taxon>
        <taxon>Fungi</taxon>
        <taxon>Dikarya</taxon>
        <taxon>Ascomycota</taxon>
        <taxon>Pezizomycotina</taxon>
        <taxon>Sordariomycetes</taxon>
        <taxon>Sordariomycetidae</taxon>
        <taxon>Sordariales</taxon>
        <taxon>Sordariaceae</taxon>
        <taxon>Neurospora</taxon>
    </lineage>
</organism>
<reference evidence="2" key="1">
    <citation type="journal article" date="2023" name="Mol. Phylogenet. Evol.">
        <title>Genome-scale phylogeny and comparative genomics of the fungal order Sordariales.</title>
        <authorList>
            <person name="Hensen N."/>
            <person name="Bonometti L."/>
            <person name="Westerberg I."/>
            <person name="Brannstrom I.O."/>
            <person name="Guillou S."/>
            <person name="Cros-Aarteil S."/>
            <person name="Calhoun S."/>
            <person name="Haridas S."/>
            <person name="Kuo A."/>
            <person name="Mondo S."/>
            <person name="Pangilinan J."/>
            <person name="Riley R."/>
            <person name="LaButti K."/>
            <person name="Andreopoulos B."/>
            <person name="Lipzen A."/>
            <person name="Chen C."/>
            <person name="Yan M."/>
            <person name="Daum C."/>
            <person name="Ng V."/>
            <person name="Clum A."/>
            <person name="Steindorff A."/>
            <person name="Ohm R.A."/>
            <person name="Martin F."/>
            <person name="Silar P."/>
            <person name="Natvig D.O."/>
            <person name="Lalanne C."/>
            <person name="Gautier V."/>
            <person name="Ament-Velasquez S.L."/>
            <person name="Kruys A."/>
            <person name="Hutchinson M.I."/>
            <person name="Powell A.J."/>
            <person name="Barry K."/>
            <person name="Miller A.N."/>
            <person name="Grigoriev I.V."/>
            <person name="Debuchy R."/>
            <person name="Gladieux P."/>
            <person name="Hiltunen Thoren M."/>
            <person name="Johannesson H."/>
        </authorList>
    </citation>
    <scope>NUCLEOTIDE SEQUENCE</scope>
    <source>
        <strain evidence="2">CBS 560.94</strain>
    </source>
</reference>
<feature type="region of interest" description="Disordered" evidence="1">
    <location>
        <begin position="1026"/>
        <end position="1249"/>
    </location>
</feature>
<feature type="compositionally biased region" description="Pro residues" evidence="1">
    <location>
        <begin position="780"/>
        <end position="789"/>
    </location>
</feature>
<accession>A0AAE0JEL3</accession>
<feature type="region of interest" description="Disordered" evidence="1">
    <location>
        <begin position="713"/>
        <end position="819"/>
    </location>
</feature>
<feature type="compositionally biased region" description="Polar residues" evidence="1">
    <location>
        <begin position="757"/>
        <end position="767"/>
    </location>
</feature>
<dbReference type="RefSeq" id="XP_062681238.1">
    <property type="nucleotide sequence ID" value="XM_062829581.1"/>
</dbReference>
<dbReference type="SUPFAM" id="SSF52047">
    <property type="entry name" value="RNI-like"/>
    <property type="match status" value="1"/>
</dbReference>
<feature type="compositionally biased region" description="Basic and acidic residues" evidence="1">
    <location>
        <begin position="1125"/>
        <end position="1163"/>
    </location>
</feature>
<feature type="compositionally biased region" description="Gly residues" evidence="1">
    <location>
        <begin position="1167"/>
        <end position="1180"/>
    </location>
</feature>
<comment type="caution">
    <text evidence="2">The sequence shown here is derived from an EMBL/GenBank/DDBJ whole genome shotgun (WGS) entry which is preliminary data.</text>
</comment>
<sequence length="1249" mass="137925">MPGTSLPTYQEATRTVDWLELAGPSISIRDYARLCRVSRHFCDYFLPRLWTDPFAICYALEPTTRLDGETPRTELFLRTVPDTRLSTRSLVFAFTPRIRDWLFMLGRYPETYSPSSWFANLRCMTLIDCPPPNDHEHIIQFSASQFPTRPYVVAAVRCSRLPVQWPASKRFREVVYFDDSRTHQSGPTRPRFQGMHRLRILRATGHNMGDSGAAQIFHDLGRRLWSLDLSNNRLTNRFLQNVVQSDKLRGRSQLGNRHEDGSCICFGRGHHHELEGSLCSSGMGLFIHETPWTEDLRLYHSRRYHEDSPGYVFRANPEDANAESREVRKRALDDSLDAVVKAICSEKDVSSIHSLDICQLPLLGITHLYLNQNPMITAEGFKLIIESGFEQLQRFECDSMLFITNGDMSRYNEYYHESRAVPSSVSGCKNQAISGILGLSHLFRPVFSNLQILRIHHSLVTNLPSLVGFDDLSAMEKIWFAETFLLPRADLVFPNPFYPDMNPRLRSLTLTHIPRYSTGPLIERLKGLLKAAWFQEQTIAKLRAEYRRVQSRYQPPLLPGLRKIILEFDPDPREKQGQGQTGTDGLEGFDAEALLNSGATEEFGTFGGFTRSSNSYGTSGPSTSSAVRHVNANNNGVTMFRRQQPQNSSELARLAAETPWVRAVLQSRHQQWPQEVERRAHEKLDWNQPIYVTSISRAPGKTKVFVGYHQDGHSRPVSINSTNNGVSSGLASSPVQDPYHPSQSPYHSQEQAREPRTSPSLPVSTHSLPPEPPAYTALPTPGPSTPLPLPASTTSTTSPSSLPPPPPPPSPPETPQLLTPIPPCYTSFPYFLSPEEKQASLTTYNLLLSRVLWLHPNSVHKKFSDPGYRPDPPAGPAGPAGFTASINAFSRFNASDVFGAYDGSSVGGPSAFEQRCKEELLRVLFHPIMAATPSMVRAGVPTQLLPKQQQQQLGQVGQGHGHGVRSEYLDHVLYNRLHDYDGERLARIRQAPAAGGGQQAAAEEDERLEESMDEQLLEETRRAERFQAQAAAESQDAGGQQPQERGGRGPVTNRHGGGQLDGRGGGSKDSGGRGMSSERKAAAAAAAGDDGDGDGEYSSSEGNIGTRDTSSTSISTSTSTSTSTTERRSAAAASKRDLLRKEMRRPTKEELKQMKDVIEELKKFRGLTGGGGCGSGGGSGHESKAKGKGKGKQKAVNGDGDGDGDGNGDDEGEEGEEDDDDDDDSKWAGKHWMGELKVIRKLPDGGGGF</sequence>
<evidence type="ECO:0000256" key="1">
    <source>
        <dbReference type="SAM" id="MobiDB-lite"/>
    </source>
</evidence>
<feature type="compositionally biased region" description="Basic and acidic residues" evidence="1">
    <location>
        <begin position="1232"/>
        <end position="1243"/>
    </location>
</feature>
<feature type="region of interest" description="Disordered" evidence="1">
    <location>
        <begin position="606"/>
        <end position="625"/>
    </location>
</feature>
<feature type="compositionally biased region" description="Low complexity" evidence="1">
    <location>
        <begin position="1106"/>
        <end position="1124"/>
    </location>
</feature>
<feature type="compositionally biased region" description="Polar residues" evidence="1">
    <location>
        <begin position="611"/>
        <end position="625"/>
    </location>
</feature>
<evidence type="ECO:0000313" key="2">
    <source>
        <dbReference type="EMBL" id="KAK3344625.1"/>
    </source>
</evidence>
<proteinExistence type="predicted"/>
<dbReference type="AlphaFoldDB" id="A0AAE0JEL3"/>
<keyword evidence="3" id="KW-1185">Reference proteome</keyword>
<dbReference type="EMBL" id="JAUEPP010000004">
    <property type="protein sequence ID" value="KAK3344625.1"/>
    <property type="molecule type" value="Genomic_DNA"/>
</dbReference>
<feature type="compositionally biased region" description="Low complexity" evidence="1">
    <location>
        <begin position="1026"/>
        <end position="1044"/>
    </location>
</feature>
<feature type="compositionally biased region" description="Gly residues" evidence="1">
    <location>
        <begin position="1055"/>
        <end position="1074"/>
    </location>
</feature>
<dbReference type="Proteomes" id="UP001278500">
    <property type="component" value="Unassembled WGS sequence"/>
</dbReference>
<dbReference type="GeneID" id="87866735"/>
<feature type="compositionally biased region" description="Acidic residues" evidence="1">
    <location>
        <begin position="1200"/>
        <end position="1224"/>
    </location>
</feature>
<gene>
    <name evidence="2" type="ORF">B0H65DRAFT_548415</name>
</gene>
<evidence type="ECO:0008006" key="4">
    <source>
        <dbReference type="Google" id="ProtNLM"/>
    </source>
</evidence>
<feature type="compositionally biased region" description="Low complexity" evidence="1">
    <location>
        <begin position="790"/>
        <end position="800"/>
    </location>
</feature>
<reference evidence="2" key="2">
    <citation type="submission" date="2023-06" db="EMBL/GenBank/DDBJ databases">
        <authorList>
            <consortium name="Lawrence Berkeley National Laboratory"/>
            <person name="Haridas S."/>
            <person name="Hensen N."/>
            <person name="Bonometti L."/>
            <person name="Westerberg I."/>
            <person name="Brannstrom I.O."/>
            <person name="Guillou S."/>
            <person name="Cros-Aarteil S."/>
            <person name="Calhoun S."/>
            <person name="Kuo A."/>
            <person name="Mondo S."/>
            <person name="Pangilinan J."/>
            <person name="Riley R."/>
            <person name="Labutti K."/>
            <person name="Andreopoulos B."/>
            <person name="Lipzen A."/>
            <person name="Chen C."/>
            <person name="Yanf M."/>
            <person name="Daum C."/>
            <person name="Ng V."/>
            <person name="Clum A."/>
            <person name="Steindorff A."/>
            <person name="Ohm R."/>
            <person name="Martin F."/>
            <person name="Silar P."/>
            <person name="Natvig D."/>
            <person name="Lalanne C."/>
            <person name="Gautier V."/>
            <person name="Ament-Velasquez S.L."/>
            <person name="Kruys A."/>
            <person name="Hutchinson M.I."/>
            <person name="Powell A.J."/>
            <person name="Barry K."/>
            <person name="Miller A.N."/>
            <person name="Grigoriev I.V."/>
            <person name="Debuchy R."/>
            <person name="Gladieux P."/>
            <person name="Thoren M.H."/>
            <person name="Johannesson H."/>
        </authorList>
    </citation>
    <scope>NUCLEOTIDE SEQUENCE</scope>
    <source>
        <strain evidence="2">CBS 560.94</strain>
    </source>
</reference>